<evidence type="ECO:0000313" key="2">
    <source>
        <dbReference type="EMBL" id="KAK8224622.1"/>
    </source>
</evidence>
<dbReference type="Pfam" id="PF00651">
    <property type="entry name" value="BTB"/>
    <property type="match status" value="1"/>
</dbReference>
<accession>A0ABR1YBY5</accession>
<dbReference type="Proteomes" id="UP001492380">
    <property type="component" value="Unassembled WGS sequence"/>
</dbReference>
<dbReference type="PANTHER" id="PTHR47843:SF2">
    <property type="entry name" value="BTB DOMAIN-CONTAINING PROTEIN"/>
    <property type="match status" value="1"/>
</dbReference>
<evidence type="ECO:0000313" key="3">
    <source>
        <dbReference type="Proteomes" id="UP001492380"/>
    </source>
</evidence>
<comment type="caution">
    <text evidence="2">The sequence shown here is derived from an EMBL/GenBank/DDBJ whole genome shotgun (WGS) entry which is preliminary data.</text>
</comment>
<proteinExistence type="predicted"/>
<feature type="domain" description="BTB" evidence="1">
    <location>
        <begin position="6"/>
        <end position="77"/>
    </location>
</feature>
<dbReference type="PROSITE" id="PS50097">
    <property type="entry name" value="BTB"/>
    <property type="match status" value="1"/>
</dbReference>
<dbReference type="Gene3D" id="3.30.710.10">
    <property type="entry name" value="Potassium Channel Kv1.1, Chain A"/>
    <property type="match status" value="1"/>
</dbReference>
<dbReference type="EMBL" id="JBBWRZ010000012">
    <property type="protein sequence ID" value="KAK8224622.1"/>
    <property type="molecule type" value="Genomic_DNA"/>
</dbReference>
<gene>
    <name evidence="2" type="ORF">HDK90DRAFT_543240</name>
</gene>
<dbReference type="PANTHER" id="PTHR47843">
    <property type="entry name" value="BTB DOMAIN-CONTAINING PROTEIN-RELATED"/>
    <property type="match status" value="1"/>
</dbReference>
<dbReference type="InterPro" id="IPR011333">
    <property type="entry name" value="SKP1/BTB/POZ_sf"/>
</dbReference>
<evidence type="ECO:0000259" key="1">
    <source>
        <dbReference type="PROSITE" id="PS50097"/>
    </source>
</evidence>
<dbReference type="CDD" id="cd18186">
    <property type="entry name" value="BTB_POZ_ZBTB_KLHL-like"/>
    <property type="match status" value="1"/>
</dbReference>
<reference evidence="2 3" key="1">
    <citation type="submission" date="2024-04" db="EMBL/GenBank/DDBJ databases">
        <title>Phyllosticta paracitricarpa is synonymous to the EU quarantine fungus P. citricarpa based on phylogenomic analyses.</title>
        <authorList>
            <consortium name="Lawrence Berkeley National Laboratory"/>
            <person name="Van Ingen-Buijs V.A."/>
            <person name="Van Westerhoven A.C."/>
            <person name="Haridas S."/>
            <person name="Skiadas P."/>
            <person name="Martin F."/>
            <person name="Groenewald J.Z."/>
            <person name="Crous P.W."/>
            <person name="Seidl M.F."/>
        </authorList>
    </citation>
    <scope>NUCLEOTIDE SEQUENCE [LARGE SCALE GENOMIC DNA]</scope>
    <source>
        <strain evidence="2 3">CBS 123374</strain>
    </source>
</reference>
<protein>
    <recommendedName>
        <fullName evidence="1">BTB domain-containing protein</fullName>
    </recommendedName>
</protein>
<organism evidence="2 3">
    <name type="scientific">Phyllosticta capitalensis</name>
    <dbReference type="NCBI Taxonomy" id="121624"/>
    <lineage>
        <taxon>Eukaryota</taxon>
        <taxon>Fungi</taxon>
        <taxon>Dikarya</taxon>
        <taxon>Ascomycota</taxon>
        <taxon>Pezizomycotina</taxon>
        <taxon>Dothideomycetes</taxon>
        <taxon>Dothideomycetes incertae sedis</taxon>
        <taxon>Botryosphaeriales</taxon>
        <taxon>Phyllostictaceae</taxon>
        <taxon>Phyllosticta</taxon>
    </lineage>
</organism>
<dbReference type="InterPro" id="IPR000210">
    <property type="entry name" value="BTB/POZ_dom"/>
</dbReference>
<keyword evidence="3" id="KW-1185">Reference proteome</keyword>
<name>A0ABR1YBY5_9PEZI</name>
<dbReference type="SUPFAM" id="SSF54695">
    <property type="entry name" value="POZ domain"/>
    <property type="match status" value="1"/>
</dbReference>
<sequence length="228" mass="25710">MNNNGLQVRVVAGEASSSKTFHVFKATLCRTSPFFEKALNGPFLESLTQAIHLPGLHPDVFSLFLNWTVTGKLPDPKNFQRPNPYAKDPTDENHWDFLISSAMVFAELHMIDSFAEALRKAFFTVHFPKLENNVDSALRYWHSFPTHTTMARIFDGVPSGAALARKIANAILAFFDDDVPFRTPFLLPLDIQRDVLENGTIYARDEYGLLRVDLSKAEDAERPPPAEM</sequence>